<dbReference type="Proteomes" id="UP000241183">
    <property type="component" value="Segment"/>
</dbReference>
<gene>
    <name evidence="1" type="ORF">PsPhHenninger_gp06</name>
</gene>
<evidence type="ECO:0000313" key="1">
    <source>
        <dbReference type="EMBL" id="AUV61741.1"/>
    </source>
</evidence>
<evidence type="ECO:0000313" key="2">
    <source>
        <dbReference type="Proteomes" id="UP000241183"/>
    </source>
</evidence>
<proteinExistence type="predicted"/>
<protein>
    <submittedName>
        <fullName evidence="1">Uncharacterized protein</fullName>
    </submittedName>
</protein>
<keyword evidence="2" id="KW-1185">Reference proteome</keyword>
<organism evidence="1 2">
    <name type="scientific">Pseudomonas phage Henninger</name>
    <dbReference type="NCBI Taxonomy" id="2079287"/>
    <lineage>
        <taxon>Viruses</taxon>
        <taxon>Duplodnaviria</taxon>
        <taxon>Heunggongvirae</taxon>
        <taxon>Uroviricota</taxon>
        <taxon>Caudoviricetes</taxon>
        <taxon>Autographivirales</taxon>
        <taxon>Autotranscriptaviridae</taxon>
        <taxon>Studiervirinae</taxon>
        <taxon>Hennigervirus</taxon>
        <taxon>Hennigervirus henninger</taxon>
        <taxon>Ghunavirus henninger</taxon>
    </lineage>
</organism>
<name>A0A2K9VHB8_9CAUD</name>
<reference evidence="2" key="1">
    <citation type="submission" date="2018-01" db="EMBL/GenBank/DDBJ databases">
        <title>Pseudomonas phages infecting Pseudomonas sp. isolated from Prunus avium.</title>
        <authorList>
            <person name="Colberg O."/>
            <person name="Carstens A.B."/>
            <person name="Kot W."/>
            <person name="Hansen L.H."/>
        </authorList>
    </citation>
    <scope>NUCLEOTIDE SEQUENCE [LARGE SCALE GENOMIC DNA]</scope>
</reference>
<sequence>MIVSVEVKYPGQPCSSREIMHRIIDEMTEFTWQSTRAEASARILDSIESEERIEITVRDPEGNLVGIAVCLGEDDDHVGVVLGVQWRFVLSEARGAVGVAIQREIIKVARLAGLKIIAYTKRVSEGRFEINYQKLKEKPNGQENQEGR</sequence>
<accession>A0A2K9VHB8</accession>
<dbReference type="EMBL" id="MG775258">
    <property type="protein sequence ID" value="AUV61741.1"/>
    <property type="molecule type" value="Genomic_DNA"/>
</dbReference>